<sequence length="231" mass="26053">MGKVNSKPCNNTLDVPKMYASAKTLTPRSSTSDLSYMSDCSSSCDLPVGAARLYCLDDVSKYNECDRHHIRHFLTRDIWESNFSSPIEDMLTRGRTRILDVGCSSGTWVLEMASTYQDSKFYGVEVSPLFPTLIKPRNVKFAVANVVEGLPFSDNMFDFVHMGFMGLSLIESSWERVIEELVRVTKPGGWVEICDSDYNWINAGPRTKRLYSKVSKELFASHGVKMELSLT</sequence>
<comment type="caution">
    <text evidence="2">The sequence shown here is derived from an EMBL/GenBank/DDBJ whole genome shotgun (WGS) entry which is preliminary data.</text>
</comment>
<dbReference type="PANTHER" id="PTHR43591">
    <property type="entry name" value="METHYLTRANSFERASE"/>
    <property type="match status" value="1"/>
</dbReference>
<dbReference type="OrthoDB" id="2013972at2759"/>
<dbReference type="SUPFAM" id="SSF53335">
    <property type="entry name" value="S-adenosyl-L-methionine-dependent methyltransferases"/>
    <property type="match status" value="1"/>
</dbReference>
<dbReference type="InterPro" id="IPR041698">
    <property type="entry name" value="Methyltransf_25"/>
</dbReference>
<dbReference type="PANTHER" id="PTHR43591:SF24">
    <property type="entry name" value="2-METHOXY-6-POLYPRENYL-1,4-BENZOQUINOL METHYLASE, MITOCHONDRIAL"/>
    <property type="match status" value="1"/>
</dbReference>
<reference evidence="2" key="1">
    <citation type="submission" date="2021-06" db="EMBL/GenBank/DDBJ databases">
        <authorList>
            <person name="Kallberg Y."/>
            <person name="Tangrot J."/>
            <person name="Rosling A."/>
        </authorList>
    </citation>
    <scope>NUCLEOTIDE SEQUENCE</scope>
    <source>
        <strain evidence="2">CL551</strain>
    </source>
</reference>
<dbReference type="GO" id="GO:0008168">
    <property type="term" value="F:methyltransferase activity"/>
    <property type="evidence" value="ECO:0007669"/>
    <property type="project" value="TreeGrafter"/>
</dbReference>
<evidence type="ECO:0000259" key="1">
    <source>
        <dbReference type="Pfam" id="PF13649"/>
    </source>
</evidence>
<organism evidence="2 3">
    <name type="scientific">Acaulospora morrowiae</name>
    <dbReference type="NCBI Taxonomy" id="94023"/>
    <lineage>
        <taxon>Eukaryota</taxon>
        <taxon>Fungi</taxon>
        <taxon>Fungi incertae sedis</taxon>
        <taxon>Mucoromycota</taxon>
        <taxon>Glomeromycotina</taxon>
        <taxon>Glomeromycetes</taxon>
        <taxon>Diversisporales</taxon>
        <taxon>Acaulosporaceae</taxon>
        <taxon>Acaulospora</taxon>
    </lineage>
</organism>
<proteinExistence type="predicted"/>
<keyword evidence="3" id="KW-1185">Reference proteome</keyword>
<gene>
    <name evidence="2" type="ORF">AMORRO_LOCUS6159</name>
</gene>
<evidence type="ECO:0000313" key="2">
    <source>
        <dbReference type="EMBL" id="CAG8564121.1"/>
    </source>
</evidence>
<name>A0A9N9FY41_9GLOM</name>
<dbReference type="Proteomes" id="UP000789342">
    <property type="component" value="Unassembled WGS sequence"/>
</dbReference>
<evidence type="ECO:0000313" key="3">
    <source>
        <dbReference type="Proteomes" id="UP000789342"/>
    </source>
</evidence>
<dbReference type="InterPro" id="IPR029063">
    <property type="entry name" value="SAM-dependent_MTases_sf"/>
</dbReference>
<accession>A0A9N9FY41</accession>
<dbReference type="Gene3D" id="3.40.50.150">
    <property type="entry name" value="Vaccinia Virus protein VP39"/>
    <property type="match status" value="1"/>
</dbReference>
<dbReference type="CDD" id="cd02440">
    <property type="entry name" value="AdoMet_MTases"/>
    <property type="match status" value="1"/>
</dbReference>
<feature type="domain" description="Methyltransferase" evidence="1">
    <location>
        <begin position="98"/>
        <end position="189"/>
    </location>
</feature>
<feature type="non-terminal residue" evidence="2">
    <location>
        <position position="231"/>
    </location>
</feature>
<protein>
    <submittedName>
        <fullName evidence="2">17545_t:CDS:1</fullName>
    </submittedName>
</protein>
<dbReference type="EMBL" id="CAJVPV010003982">
    <property type="protein sequence ID" value="CAG8564121.1"/>
    <property type="molecule type" value="Genomic_DNA"/>
</dbReference>
<dbReference type="Pfam" id="PF13649">
    <property type="entry name" value="Methyltransf_25"/>
    <property type="match status" value="1"/>
</dbReference>
<dbReference type="AlphaFoldDB" id="A0A9N9FY41"/>